<dbReference type="InterPro" id="IPR036047">
    <property type="entry name" value="F-box-like_dom_sf"/>
</dbReference>
<reference evidence="2 3" key="1">
    <citation type="submission" date="2014-04" db="EMBL/GenBank/DDBJ databases">
        <authorList>
            <consortium name="DOE Joint Genome Institute"/>
            <person name="Kuo A."/>
            <person name="Zuccaro A."/>
            <person name="Kohler A."/>
            <person name="Nagy L.G."/>
            <person name="Floudas D."/>
            <person name="Copeland A."/>
            <person name="Barry K.W."/>
            <person name="Cichocki N."/>
            <person name="Veneault-Fourrey C."/>
            <person name="LaButti K."/>
            <person name="Lindquist E.A."/>
            <person name="Lipzen A."/>
            <person name="Lundell T."/>
            <person name="Morin E."/>
            <person name="Murat C."/>
            <person name="Sun H."/>
            <person name="Tunlid A."/>
            <person name="Henrissat B."/>
            <person name="Grigoriev I.V."/>
            <person name="Hibbett D.S."/>
            <person name="Martin F."/>
            <person name="Nordberg H.P."/>
            <person name="Cantor M.N."/>
            <person name="Hua S.X."/>
        </authorList>
    </citation>
    <scope>NUCLEOTIDE SEQUENCE [LARGE SCALE GENOMIC DNA]</scope>
    <source>
        <strain evidence="2 3">MAFF 305830</strain>
    </source>
</reference>
<dbReference type="Pfam" id="PF12937">
    <property type="entry name" value="F-box-like"/>
    <property type="match status" value="1"/>
</dbReference>
<dbReference type="InterPro" id="IPR001810">
    <property type="entry name" value="F-box_dom"/>
</dbReference>
<dbReference type="EMBL" id="KN824287">
    <property type="protein sequence ID" value="KIM29694.1"/>
    <property type="molecule type" value="Genomic_DNA"/>
</dbReference>
<dbReference type="Proteomes" id="UP000054097">
    <property type="component" value="Unassembled WGS sequence"/>
</dbReference>
<keyword evidence="3" id="KW-1185">Reference proteome</keyword>
<dbReference type="AlphaFoldDB" id="A0A0C3BC73"/>
<dbReference type="HOGENOM" id="CLU_617008_0_0_1"/>
<dbReference type="SUPFAM" id="SSF81383">
    <property type="entry name" value="F-box domain"/>
    <property type="match status" value="1"/>
</dbReference>
<name>A0A0C3BC73_SERVB</name>
<protein>
    <recommendedName>
        <fullName evidence="1">F-box domain-containing protein</fullName>
    </recommendedName>
</protein>
<gene>
    <name evidence="2" type="ORF">M408DRAFT_328558</name>
</gene>
<reference evidence="3" key="2">
    <citation type="submission" date="2015-01" db="EMBL/GenBank/DDBJ databases">
        <title>Evolutionary Origins and Diversification of the Mycorrhizal Mutualists.</title>
        <authorList>
            <consortium name="DOE Joint Genome Institute"/>
            <consortium name="Mycorrhizal Genomics Consortium"/>
            <person name="Kohler A."/>
            <person name="Kuo A."/>
            <person name="Nagy L.G."/>
            <person name="Floudas D."/>
            <person name="Copeland A."/>
            <person name="Barry K.W."/>
            <person name="Cichocki N."/>
            <person name="Veneault-Fourrey C."/>
            <person name="LaButti K."/>
            <person name="Lindquist E.A."/>
            <person name="Lipzen A."/>
            <person name="Lundell T."/>
            <person name="Morin E."/>
            <person name="Murat C."/>
            <person name="Riley R."/>
            <person name="Ohm R."/>
            <person name="Sun H."/>
            <person name="Tunlid A."/>
            <person name="Henrissat B."/>
            <person name="Grigoriev I.V."/>
            <person name="Hibbett D.S."/>
            <person name="Martin F."/>
        </authorList>
    </citation>
    <scope>NUCLEOTIDE SEQUENCE [LARGE SCALE GENOMIC DNA]</scope>
    <source>
        <strain evidence="3">MAFF 305830</strain>
    </source>
</reference>
<evidence type="ECO:0000313" key="3">
    <source>
        <dbReference type="Proteomes" id="UP000054097"/>
    </source>
</evidence>
<accession>A0A0C3BC73</accession>
<evidence type="ECO:0000259" key="1">
    <source>
        <dbReference type="Pfam" id="PF12937"/>
    </source>
</evidence>
<sequence length="444" mass="50931">MADSRPQITENTENVESLQSWQLVVRTEGEWVLVPSASPPSPPKTLPEDIIVYLFTFIPLEDHEVSDNLTLMLVCKAWNILVRRTRPLWTSINIPLDCYSDFSQIRERVKASIKYSQNAMLYITIQIDNLVDLDEEEEDEEEETTDPSTTGERLFRDYIDIMHVLRGDDGCNAWQWRAFHLWLASGIDDRAALYILRCLTVEMPNLQELSVHLGFSPNAEIGWDTNQLLDIMPNLTALQNLSTDHRIFLSLHSFRPSFIVELTLIDTPAVREFFSIGSHFTALQRLAVDLHDRNVISGHDVVLPMLKHLKVSGWLTMEFISHLEAEKLSHLDIADVDLTASHLVGSQSYPPVVKFSWRSRDPTMVNARDCFYIPVLAFIFAQCSALAEINIWKKHQEVFEKAIDKARREGRVLKQLKTLKIYSSGWEFNDETRVATVDMSNDGD</sequence>
<evidence type="ECO:0000313" key="2">
    <source>
        <dbReference type="EMBL" id="KIM29694.1"/>
    </source>
</evidence>
<feature type="domain" description="F-box" evidence="1">
    <location>
        <begin position="45"/>
        <end position="94"/>
    </location>
</feature>
<organism evidence="2 3">
    <name type="scientific">Serendipita vermifera MAFF 305830</name>
    <dbReference type="NCBI Taxonomy" id="933852"/>
    <lineage>
        <taxon>Eukaryota</taxon>
        <taxon>Fungi</taxon>
        <taxon>Dikarya</taxon>
        <taxon>Basidiomycota</taxon>
        <taxon>Agaricomycotina</taxon>
        <taxon>Agaricomycetes</taxon>
        <taxon>Sebacinales</taxon>
        <taxon>Serendipitaceae</taxon>
        <taxon>Serendipita</taxon>
    </lineage>
</organism>
<proteinExistence type="predicted"/>